<dbReference type="EMBL" id="CAEY01000787">
    <property type="status" value="NOT_ANNOTATED_CDS"/>
    <property type="molecule type" value="Genomic_DNA"/>
</dbReference>
<sequence>MERSTSALKSIYFDPKSPGSFGNVIKLYNTVKEKVPGLKFTVVQKWLNEQDTYNLFRKRIKKFPRLPILVDEIDEQWQADLMDMTWLTKENDRFKYILTVIDCLTRYAWAIPIKDKSSSTVISAFEKIFESSKRKPLKVQTDQGKEFVNHNFKSFLSQHGSIHFTSTDDVIKCAIVERFNRTLRSRIYRYLHYTNSQRYMDALDDIVHGYNSSYHRTIKMSPIEALDNPEGARVNIRKAQPINLKKQKPYKVGDTVRITRAKSIFEKGSTKNWTEEIFNIVKVKKTPQGYIYRLTDYDGEPITSVFYHDEVFAVQRPDLYKIEKIIKTRINPNTRKTEYFVKWYGYPAKFNSWVENVQ</sequence>
<evidence type="ECO:0000259" key="1">
    <source>
        <dbReference type="PROSITE" id="PS50013"/>
    </source>
</evidence>
<dbReference type="InterPro" id="IPR001584">
    <property type="entry name" value="Integrase_cat-core"/>
</dbReference>
<evidence type="ECO:0000313" key="3">
    <source>
        <dbReference type="EnsemblMetazoa" id="tetur02g15425.1"/>
    </source>
</evidence>
<dbReference type="PANTHER" id="PTHR46585">
    <property type="entry name" value="INTEGRASE CORE DOMAIN CONTAINING PROTEIN"/>
    <property type="match status" value="1"/>
</dbReference>
<dbReference type="AlphaFoldDB" id="A0A158P4E7"/>
<dbReference type="PANTHER" id="PTHR46585:SF1">
    <property type="entry name" value="CHROMO DOMAIN-CONTAINING PROTEIN"/>
    <property type="match status" value="1"/>
</dbReference>
<dbReference type="InterPro" id="IPR012337">
    <property type="entry name" value="RNaseH-like_sf"/>
</dbReference>
<evidence type="ECO:0000313" key="4">
    <source>
        <dbReference type="Proteomes" id="UP000015104"/>
    </source>
</evidence>
<dbReference type="Pfam" id="PF00665">
    <property type="entry name" value="rve"/>
    <property type="match status" value="1"/>
</dbReference>
<evidence type="ECO:0000259" key="2">
    <source>
        <dbReference type="PROSITE" id="PS50994"/>
    </source>
</evidence>
<protein>
    <recommendedName>
        <fullName evidence="5">Integrase catalytic domain-containing protein</fullName>
    </recommendedName>
</protein>
<dbReference type="EnsemblMetazoa" id="tetur02g15425.1">
    <property type="protein sequence ID" value="tetur02g15425.1"/>
    <property type="gene ID" value="tetur02g15425"/>
</dbReference>
<dbReference type="Gene3D" id="2.40.50.40">
    <property type="match status" value="1"/>
</dbReference>
<dbReference type="Proteomes" id="UP000015104">
    <property type="component" value="Unassembled WGS sequence"/>
</dbReference>
<dbReference type="SUPFAM" id="SSF53098">
    <property type="entry name" value="Ribonuclease H-like"/>
    <property type="match status" value="1"/>
</dbReference>
<feature type="domain" description="Chromo" evidence="1">
    <location>
        <begin position="320"/>
        <end position="358"/>
    </location>
</feature>
<dbReference type="GO" id="GO:0005694">
    <property type="term" value="C:chromosome"/>
    <property type="evidence" value="ECO:0007669"/>
    <property type="project" value="UniProtKB-ARBA"/>
</dbReference>
<dbReference type="Pfam" id="PF00385">
    <property type="entry name" value="Chromo"/>
    <property type="match status" value="1"/>
</dbReference>
<accession>A0A158P4E7</accession>
<dbReference type="InterPro" id="IPR000953">
    <property type="entry name" value="Chromo/chromo_shadow_dom"/>
</dbReference>
<dbReference type="PROSITE" id="PS50994">
    <property type="entry name" value="INTEGRASE"/>
    <property type="match status" value="1"/>
</dbReference>
<dbReference type="SUPFAM" id="SSF54160">
    <property type="entry name" value="Chromo domain-like"/>
    <property type="match status" value="1"/>
</dbReference>
<dbReference type="InterPro" id="IPR023780">
    <property type="entry name" value="Chromo_domain"/>
</dbReference>
<dbReference type="InterPro" id="IPR016197">
    <property type="entry name" value="Chromo-like_dom_sf"/>
</dbReference>
<dbReference type="GO" id="GO:0003676">
    <property type="term" value="F:nucleic acid binding"/>
    <property type="evidence" value="ECO:0007669"/>
    <property type="project" value="InterPro"/>
</dbReference>
<proteinExistence type="predicted"/>
<organism evidence="3 4">
    <name type="scientific">Tetranychus urticae</name>
    <name type="common">Two-spotted spider mite</name>
    <dbReference type="NCBI Taxonomy" id="32264"/>
    <lineage>
        <taxon>Eukaryota</taxon>
        <taxon>Metazoa</taxon>
        <taxon>Ecdysozoa</taxon>
        <taxon>Arthropoda</taxon>
        <taxon>Chelicerata</taxon>
        <taxon>Arachnida</taxon>
        <taxon>Acari</taxon>
        <taxon>Acariformes</taxon>
        <taxon>Trombidiformes</taxon>
        <taxon>Prostigmata</taxon>
        <taxon>Eleutherengona</taxon>
        <taxon>Raphignathae</taxon>
        <taxon>Tetranychoidea</taxon>
        <taxon>Tetranychidae</taxon>
        <taxon>Tetranychus</taxon>
    </lineage>
</organism>
<dbReference type="CDD" id="cd00024">
    <property type="entry name" value="CD_CSD"/>
    <property type="match status" value="1"/>
</dbReference>
<dbReference type="PROSITE" id="PS50013">
    <property type="entry name" value="CHROMO_2"/>
    <property type="match status" value="1"/>
</dbReference>
<evidence type="ECO:0008006" key="5">
    <source>
        <dbReference type="Google" id="ProtNLM"/>
    </source>
</evidence>
<dbReference type="InterPro" id="IPR036397">
    <property type="entry name" value="RNaseH_sf"/>
</dbReference>
<keyword evidence="4" id="KW-1185">Reference proteome</keyword>
<dbReference type="Gene3D" id="3.30.420.10">
    <property type="entry name" value="Ribonuclease H-like superfamily/Ribonuclease H"/>
    <property type="match status" value="1"/>
</dbReference>
<feature type="domain" description="Integrase catalytic" evidence="2">
    <location>
        <begin position="63"/>
        <end position="230"/>
    </location>
</feature>
<dbReference type="GO" id="GO:0015074">
    <property type="term" value="P:DNA integration"/>
    <property type="evidence" value="ECO:0007669"/>
    <property type="project" value="InterPro"/>
</dbReference>
<reference evidence="4" key="1">
    <citation type="submission" date="2011-08" db="EMBL/GenBank/DDBJ databases">
        <authorList>
            <person name="Rombauts S."/>
        </authorList>
    </citation>
    <scope>NUCLEOTIDE SEQUENCE</scope>
    <source>
        <strain evidence="4">London</strain>
    </source>
</reference>
<reference evidence="3" key="2">
    <citation type="submission" date="2016-04" db="UniProtKB">
        <authorList>
            <consortium name="EnsemblMetazoa"/>
        </authorList>
    </citation>
    <scope>IDENTIFICATION</scope>
</reference>
<name>A0A158P4E7_TETUR</name>